<dbReference type="Pfam" id="PF08323">
    <property type="entry name" value="Glyco_transf_5"/>
    <property type="match status" value="1"/>
</dbReference>
<organism evidence="4">
    <name type="scientific">marine metagenome</name>
    <dbReference type="NCBI Taxonomy" id="408172"/>
    <lineage>
        <taxon>unclassified sequences</taxon>
        <taxon>metagenomes</taxon>
        <taxon>ecological metagenomes</taxon>
    </lineage>
</organism>
<dbReference type="PANTHER" id="PTHR45825">
    <property type="entry name" value="GRANULE-BOUND STARCH SYNTHASE 1, CHLOROPLASTIC/AMYLOPLASTIC"/>
    <property type="match status" value="1"/>
</dbReference>
<dbReference type="SUPFAM" id="SSF53756">
    <property type="entry name" value="UDP-Glycosyltransferase/glycogen phosphorylase"/>
    <property type="match status" value="1"/>
</dbReference>
<dbReference type="AlphaFoldDB" id="A0A381R5Y1"/>
<sequence length="272" mass="31643">MAKNFKILYVAAEIKPFLNHSYVSEIVRKLPQAMQEKGIEIRILVPKFGCINERKNRLHEVVRLSGMNIPIGDDEKPLIIKVASIPAAKLQVYFIDNEDYFQRKTIFHKKNGKFHNDNDERCIFFCKGVLETVIKLGWSPNIIHCNDWITSLIPLLVNTTYKEYHIFNNTKSIFSIHQNPFKEKLNKKFTDKIIDEEIDKSMLTSLKSLNYNSLIKIASEYSDVIIKPKEVMNKPMEKLLSEVSSNSKIFTVDNNDEKIVDSHFKIYNEILS</sequence>
<dbReference type="PANTHER" id="PTHR45825:SF11">
    <property type="entry name" value="ALPHA AMYLASE DOMAIN-CONTAINING PROTEIN"/>
    <property type="match status" value="1"/>
</dbReference>
<keyword evidence="2" id="KW-0808">Transferase</keyword>
<dbReference type="GO" id="GO:0016757">
    <property type="term" value="F:glycosyltransferase activity"/>
    <property type="evidence" value="ECO:0007669"/>
    <property type="project" value="UniProtKB-KW"/>
</dbReference>
<keyword evidence="1" id="KW-0328">Glycosyltransferase</keyword>
<dbReference type="EMBL" id="UINC01001711">
    <property type="protein sequence ID" value="SUZ87141.1"/>
    <property type="molecule type" value="Genomic_DNA"/>
</dbReference>
<evidence type="ECO:0000259" key="3">
    <source>
        <dbReference type="Pfam" id="PF08323"/>
    </source>
</evidence>
<dbReference type="InterPro" id="IPR013534">
    <property type="entry name" value="Starch_synth_cat_dom"/>
</dbReference>
<evidence type="ECO:0000256" key="2">
    <source>
        <dbReference type="ARBA" id="ARBA00022679"/>
    </source>
</evidence>
<evidence type="ECO:0000313" key="4">
    <source>
        <dbReference type="EMBL" id="SUZ87141.1"/>
    </source>
</evidence>
<reference evidence="4" key="1">
    <citation type="submission" date="2018-05" db="EMBL/GenBank/DDBJ databases">
        <authorList>
            <person name="Lanie J.A."/>
            <person name="Ng W.-L."/>
            <person name="Kazmierczak K.M."/>
            <person name="Andrzejewski T.M."/>
            <person name="Davidsen T.M."/>
            <person name="Wayne K.J."/>
            <person name="Tettelin H."/>
            <person name="Glass J.I."/>
            <person name="Rusch D."/>
            <person name="Podicherti R."/>
            <person name="Tsui H.-C.T."/>
            <person name="Winkler M.E."/>
        </authorList>
    </citation>
    <scope>NUCLEOTIDE SEQUENCE</scope>
</reference>
<dbReference type="Gene3D" id="3.40.50.2000">
    <property type="entry name" value="Glycogen Phosphorylase B"/>
    <property type="match status" value="1"/>
</dbReference>
<name>A0A381R5Y1_9ZZZZ</name>
<protein>
    <recommendedName>
        <fullName evidence="3">Starch synthase catalytic domain-containing protein</fullName>
    </recommendedName>
</protein>
<gene>
    <name evidence="4" type="ORF">METZ01_LOCUS39995</name>
</gene>
<proteinExistence type="predicted"/>
<feature type="domain" description="Starch synthase catalytic" evidence="3">
    <location>
        <begin position="6"/>
        <end position="226"/>
    </location>
</feature>
<accession>A0A381R5Y1</accession>
<evidence type="ECO:0000256" key="1">
    <source>
        <dbReference type="ARBA" id="ARBA00022676"/>
    </source>
</evidence>